<name>A0A938Y6X7_9ACTN</name>
<dbReference type="Gene3D" id="3.20.20.140">
    <property type="entry name" value="Metal-dependent hydrolases"/>
    <property type="match status" value="1"/>
</dbReference>
<organism evidence="1 2">
    <name type="scientific">Nocardioides faecalis</name>
    <dbReference type="NCBI Taxonomy" id="2803858"/>
    <lineage>
        <taxon>Bacteria</taxon>
        <taxon>Bacillati</taxon>
        <taxon>Actinomycetota</taxon>
        <taxon>Actinomycetes</taxon>
        <taxon>Propionibacteriales</taxon>
        <taxon>Nocardioidaceae</taxon>
        <taxon>Nocardioides</taxon>
    </lineage>
</organism>
<evidence type="ECO:0000313" key="2">
    <source>
        <dbReference type="Proteomes" id="UP000663791"/>
    </source>
</evidence>
<evidence type="ECO:0000313" key="1">
    <source>
        <dbReference type="EMBL" id="MBM9460342.1"/>
    </source>
</evidence>
<reference evidence="1" key="1">
    <citation type="submission" date="2021-01" db="EMBL/GenBank/DDBJ databases">
        <title>Novel species in genus Nocardioides.</title>
        <authorList>
            <person name="Zhang G."/>
        </authorList>
    </citation>
    <scope>NUCLEOTIDE SEQUENCE</scope>
    <source>
        <strain evidence="1">Zg-536</strain>
    </source>
</reference>
<dbReference type="EMBL" id="JAERTX010000008">
    <property type="protein sequence ID" value="MBM9460342.1"/>
    <property type="molecule type" value="Genomic_DNA"/>
</dbReference>
<protein>
    <submittedName>
        <fullName evidence="1">Uncharacterized protein</fullName>
    </submittedName>
</protein>
<accession>A0A938Y6X7</accession>
<dbReference type="InterPro" id="IPR046249">
    <property type="entry name" value="DUF6282"/>
</dbReference>
<dbReference type="InterPro" id="IPR032466">
    <property type="entry name" value="Metal_Hydrolase"/>
</dbReference>
<gene>
    <name evidence="1" type="ORF">JK386_10545</name>
</gene>
<dbReference type="SUPFAM" id="SSF51556">
    <property type="entry name" value="Metallo-dependent hydrolases"/>
    <property type="match status" value="1"/>
</dbReference>
<dbReference type="RefSeq" id="WP_205291651.1">
    <property type="nucleotide sequence ID" value="NZ_CP074406.1"/>
</dbReference>
<dbReference type="Proteomes" id="UP000663791">
    <property type="component" value="Unassembled WGS sequence"/>
</dbReference>
<dbReference type="AlphaFoldDB" id="A0A938Y6X7"/>
<sequence length="321" mass="34378">MMMHRIEDELLVGALDLHAHGYPEFTLRRRPRVTNVEWAEAAAAAQMRGFVIKSHFFPTMAAAGTLQELHPELEIFGSITLNPPVGGLNPTTVEMAAQMGARIAWFPTWSAKQEPPKHSITLARMEPYLTTLAAERAQTEDAVAVVDADGALTADAQAVVEVCSAYGVTVASGHLPPEHSLVLAEAAQQAGARFVLTHPCSGSVAATIEHQQRIAELGGYIEHVFIGCMPMHQRTNPRELADAIRAVGPERCIMSSDAGEAWNPPAPEVLRMFIASMLDLGIDADDVYRMTHDNPALALGLDTAPAAVASSPALPGDEAQV</sequence>
<proteinExistence type="predicted"/>
<dbReference type="Pfam" id="PF19799">
    <property type="entry name" value="DUF6282"/>
    <property type="match status" value="1"/>
</dbReference>
<keyword evidence="2" id="KW-1185">Reference proteome</keyword>
<comment type="caution">
    <text evidence="1">The sequence shown here is derived from an EMBL/GenBank/DDBJ whole genome shotgun (WGS) entry which is preliminary data.</text>
</comment>